<dbReference type="InterPro" id="IPR029753">
    <property type="entry name" value="D-isomer_DH_CS"/>
</dbReference>
<dbReference type="Proteomes" id="UP001185659">
    <property type="component" value="Unassembled WGS sequence"/>
</dbReference>
<accession>A0ABU4AMJ6</accession>
<comment type="similarity">
    <text evidence="1 3">Belongs to the D-isomer specific 2-hydroxyacid dehydrogenase family.</text>
</comment>
<dbReference type="SUPFAM" id="SSF51735">
    <property type="entry name" value="NAD(P)-binding Rossmann-fold domains"/>
    <property type="match status" value="1"/>
</dbReference>
<proteinExistence type="inferred from homology"/>
<dbReference type="PROSITE" id="PS00671">
    <property type="entry name" value="D_2_HYDROXYACID_DH_3"/>
    <property type="match status" value="1"/>
</dbReference>
<organism evidence="6 7">
    <name type="scientific">Nitratireductor aquimarinus</name>
    <dbReference type="NCBI Taxonomy" id="889300"/>
    <lineage>
        <taxon>Bacteria</taxon>
        <taxon>Pseudomonadati</taxon>
        <taxon>Pseudomonadota</taxon>
        <taxon>Alphaproteobacteria</taxon>
        <taxon>Hyphomicrobiales</taxon>
        <taxon>Phyllobacteriaceae</taxon>
        <taxon>Nitratireductor</taxon>
    </lineage>
</organism>
<dbReference type="InterPro" id="IPR006139">
    <property type="entry name" value="D-isomer_2_OHA_DH_cat_dom"/>
</dbReference>
<dbReference type="InterPro" id="IPR050223">
    <property type="entry name" value="D-isomer_2-hydroxyacid_DH"/>
</dbReference>
<feature type="domain" description="D-isomer specific 2-hydroxyacid dehydrogenase catalytic" evidence="4">
    <location>
        <begin position="37"/>
        <end position="303"/>
    </location>
</feature>
<dbReference type="InterPro" id="IPR029752">
    <property type="entry name" value="D-isomer_DH_CS1"/>
</dbReference>
<evidence type="ECO:0000256" key="1">
    <source>
        <dbReference type="ARBA" id="ARBA00005854"/>
    </source>
</evidence>
<keyword evidence="2 3" id="KW-0560">Oxidoreductase</keyword>
<dbReference type="InterPro" id="IPR036291">
    <property type="entry name" value="NAD(P)-bd_dom_sf"/>
</dbReference>
<name>A0ABU4AMJ6_9HYPH</name>
<dbReference type="EMBL" id="JAWLIP010000006">
    <property type="protein sequence ID" value="MDV6227468.1"/>
    <property type="molecule type" value="Genomic_DNA"/>
</dbReference>
<dbReference type="PANTHER" id="PTHR10996">
    <property type="entry name" value="2-HYDROXYACID DEHYDROGENASE-RELATED"/>
    <property type="match status" value="1"/>
</dbReference>
<sequence length="311" mass="33401">MSNRPVIWITEPIHADALDKLGAVTEILGPGPLPEARSDDVQAIIVRANTIDKTLCDRLPALRVVGKHGAGTDNIDLPLMAERGVEVFKTEGANAESVADLAVLHAMTLLRSPHRHDQALRKGRNGDDGVRVGYELSERRAGILGVGAIGRAVAKRLTDGFGAQVHGYDPVLPEHLWPETIVRKTDLDAFLAETDLLFLHLPLTPETHHLIDARALDQLRPGAFVVNCARGGIVDETALAKAMRSGRIAGAASDVFESEPPPPDAPLFADDLNFIGTPHIGASTQAGLRRTGMMIADKVLNALLLEKEVEL</sequence>
<gene>
    <name evidence="6" type="ORF">R2G56_14305</name>
</gene>
<evidence type="ECO:0000256" key="3">
    <source>
        <dbReference type="RuleBase" id="RU003719"/>
    </source>
</evidence>
<dbReference type="PANTHER" id="PTHR10996:SF264">
    <property type="entry name" value="HYPOTHETICAL D-ISOMER SPECIFIC 2-HYDROXYACID DEHYDROGENASE (EUROFUNG)"/>
    <property type="match status" value="1"/>
</dbReference>
<evidence type="ECO:0000313" key="7">
    <source>
        <dbReference type="Proteomes" id="UP001185659"/>
    </source>
</evidence>
<evidence type="ECO:0000256" key="2">
    <source>
        <dbReference type="ARBA" id="ARBA00023002"/>
    </source>
</evidence>
<dbReference type="SUPFAM" id="SSF52283">
    <property type="entry name" value="Formate/glycerate dehydrogenase catalytic domain-like"/>
    <property type="match status" value="1"/>
</dbReference>
<dbReference type="Gene3D" id="3.40.50.720">
    <property type="entry name" value="NAD(P)-binding Rossmann-like Domain"/>
    <property type="match status" value="2"/>
</dbReference>
<protein>
    <submittedName>
        <fullName evidence="6">NAD(P)-dependent oxidoreductase</fullName>
    </submittedName>
</protein>
<dbReference type="Pfam" id="PF00389">
    <property type="entry name" value="2-Hacid_dh"/>
    <property type="match status" value="1"/>
</dbReference>
<evidence type="ECO:0000259" key="5">
    <source>
        <dbReference type="Pfam" id="PF02826"/>
    </source>
</evidence>
<keyword evidence="7" id="KW-1185">Reference proteome</keyword>
<dbReference type="PROSITE" id="PS00065">
    <property type="entry name" value="D_2_HYDROXYACID_DH_1"/>
    <property type="match status" value="1"/>
</dbReference>
<evidence type="ECO:0000259" key="4">
    <source>
        <dbReference type="Pfam" id="PF00389"/>
    </source>
</evidence>
<dbReference type="Pfam" id="PF02826">
    <property type="entry name" value="2-Hacid_dh_C"/>
    <property type="match status" value="1"/>
</dbReference>
<evidence type="ECO:0000313" key="6">
    <source>
        <dbReference type="EMBL" id="MDV6227468.1"/>
    </source>
</evidence>
<dbReference type="InterPro" id="IPR006140">
    <property type="entry name" value="D-isomer_DH_NAD-bd"/>
</dbReference>
<reference evidence="6 7" key="1">
    <citation type="submission" date="2023-10" db="EMBL/GenBank/DDBJ databases">
        <authorList>
            <person name="Venkata Ramana C."/>
            <person name="Sasikala C."/>
            <person name="Dhurka M."/>
        </authorList>
    </citation>
    <scope>NUCLEOTIDE SEQUENCE [LARGE SCALE GENOMIC DNA]</scope>
    <source>
        <strain evidence="6 7">KCTC 32151</strain>
    </source>
</reference>
<dbReference type="RefSeq" id="WP_317561729.1">
    <property type="nucleotide sequence ID" value="NZ_JAWLIP010000006.1"/>
</dbReference>
<comment type="caution">
    <text evidence="6">The sequence shown here is derived from an EMBL/GenBank/DDBJ whole genome shotgun (WGS) entry which is preliminary data.</text>
</comment>
<feature type="domain" description="D-isomer specific 2-hydroxyacid dehydrogenase NAD-binding" evidence="5">
    <location>
        <begin position="105"/>
        <end position="281"/>
    </location>
</feature>